<evidence type="ECO:0000313" key="2">
    <source>
        <dbReference type="Proteomes" id="UP000724584"/>
    </source>
</evidence>
<gene>
    <name evidence="1" type="ORF">F5144DRAFT_596400</name>
</gene>
<sequence length="122" mass="13474">MKISALFTATAITVLASSTDAWRVYLHDHSDFGGTTYTASGPGNPGSACHTIPKGHRYRAASITYYAYDRQTNPTTRCTLQLFEGFDCDGMNGPSFSSDTKKALQQDWRDRASCFKTTCKRV</sequence>
<accession>A0ACB7NVE6</accession>
<reference evidence="1 2" key="1">
    <citation type="journal article" date="2021" name="Nat. Commun.">
        <title>Genetic determinants of endophytism in the Arabidopsis root mycobiome.</title>
        <authorList>
            <person name="Mesny F."/>
            <person name="Miyauchi S."/>
            <person name="Thiergart T."/>
            <person name="Pickel B."/>
            <person name="Atanasova L."/>
            <person name="Karlsson M."/>
            <person name="Huettel B."/>
            <person name="Barry K.W."/>
            <person name="Haridas S."/>
            <person name="Chen C."/>
            <person name="Bauer D."/>
            <person name="Andreopoulos W."/>
            <person name="Pangilinan J."/>
            <person name="LaButti K."/>
            <person name="Riley R."/>
            <person name="Lipzen A."/>
            <person name="Clum A."/>
            <person name="Drula E."/>
            <person name="Henrissat B."/>
            <person name="Kohler A."/>
            <person name="Grigoriev I.V."/>
            <person name="Martin F.M."/>
            <person name="Hacquard S."/>
        </authorList>
    </citation>
    <scope>NUCLEOTIDE SEQUENCE [LARGE SCALE GENOMIC DNA]</scope>
    <source>
        <strain evidence="1 2">MPI-SDFR-AT-0079</strain>
    </source>
</reference>
<keyword evidence="2" id="KW-1185">Reference proteome</keyword>
<dbReference type="EMBL" id="JAGIZQ010000007">
    <property type="protein sequence ID" value="KAH6617365.1"/>
    <property type="molecule type" value="Genomic_DNA"/>
</dbReference>
<proteinExistence type="predicted"/>
<dbReference type="Proteomes" id="UP000724584">
    <property type="component" value="Unassembled WGS sequence"/>
</dbReference>
<name>A0ACB7NVE6_9PEZI</name>
<comment type="caution">
    <text evidence="1">The sequence shown here is derived from an EMBL/GenBank/DDBJ whole genome shotgun (WGS) entry which is preliminary data.</text>
</comment>
<evidence type="ECO:0000313" key="1">
    <source>
        <dbReference type="EMBL" id="KAH6617365.1"/>
    </source>
</evidence>
<protein>
    <submittedName>
        <fullName evidence="1">Uncharacterized protein</fullName>
    </submittedName>
</protein>
<organism evidence="1 2">
    <name type="scientific">Chaetomium tenue</name>
    <dbReference type="NCBI Taxonomy" id="1854479"/>
    <lineage>
        <taxon>Eukaryota</taxon>
        <taxon>Fungi</taxon>
        <taxon>Dikarya</taxon>
        <taxon>Ascomycota</taxon>
        <taxon>Pezizomycotina</taxon>
        <taxon>Sordariomycetes</taxon>
        <taxon>Sordariomycetidae</taxon>
        <taxon>Sordariales</taxon>
        <taxon>Chaetomiaceae</taxon>
        <taxon>Chaetomium</taxon>
    </lineage>
</organism>